<dbReference type="InterPro" id="IPR001374">
    <property type="entry name" value="R3H_dom"/>
</dbReference>
<feature type="compositionally biased region" description="Basic and acidic residues" evidence="1">
    <location>
        <begin position="196"/>
        <end position="205"/>
    </location>
</feature>
<feature type="domain" description="R3H" evidence="2">
    <location>
        <begin position="232"/>
        <end position="295"/>
    </location>
</feature>
<dbReference type="Pfam" id="PF01424">
    <property type="entry name" value="R3H"/>
    <property type="match status" value="1"/>
</dbReference>
<proteinExistence type="predicted"/>
<feature type="region of interest" description="Disordered" evidence="1">
    <location>
        <begin position="182"/>
        <end position="205"/>
    </location>
</feature>
<dbReference type="InterPro" id="IPR036867">
    <property type="entry name" value="R3H_dom_sf"/>
</dbReference>
<reference evidence="3" key="1">
    <citation type="submission" date="2025-08" db="UniProtKB">
        <authorList>
            <consortium name="Ensembl"/>
        </authorList>
    </citation>
    <scope>IDENTIFICATION</scope>
</reference>
<dbReference type="Proteomes" id="UP000694415">
    <property type="component" value="Unplaced"/>
</dbReference>
<dbReference type="PANTHER" id="PTHR32019">
    <property type="entry name" value="R3H DOMAIN-CONTAINING PROTEIN 4"/>
    <property type="match status" value="1"/>
</dbReference>
<evidence type="ECO:0000313" key="3">
    <source>
        <dbReference type="Ensembl" id="ENSMSIP00000002483.1"/>
    </source>
</evidence>
<evidence type="ECO:0000313" key="4">
    <source>
        <dbReference type="Proteomes" id="UP000694415"/>
    </source>
</evidence>
<dbReference type="PANTHER" id="PTHR32019:SF2">
    <property type="entry name" value="R3H DOMAIN-CONTAINING PROTEIN 4"/>
    <property type="match status" value="1"/>
</dbReference>
<dbReference type="Pfam" id="PF13902">
    <property type="entry name" value="R3H-assoc"/>
    <property type="match status" value="1"/>
</dbReference>
<sequence length="312" mass="35166">MSTERETEAELLAQQPRLFLDCPRPGPLQTPPRASLPSRPPAGLQQRLQAMVALDNSEGGPEATPSGETRLSLPGCLPALSGSQVKRVSASRRKQHFINQAVRNSDLVPRAKGRKSLQRLENTQYLLTLLETAGGPPGVEDGDLTPAAPGIFAEACSNATYVEVWNDFMNRSGEEQERVLRYLEDESQGKRRRGPGRGEDRRREDPVFTPHECFRRISRRLRSVLKRSRIPMETLESWEERLLAFFSVSPQAVYTAMLDNSYERLLLHAVCQYMDLISASADLEGRRQMKVSNRHLDFLPPELLLSAYLDQQ</sequence>
<feature type="region of interest" description="Disordered" evidence="1">
    <location>
        <begin position="1"/>
        <end position="43"/>
    </location>
</feature>
<evidence type="ECO:0000256" key="1">
    <source>
        <dbReference type="SAM" id="MobiDB-lite"/>
    </source>
</evidence>
<dbReference type="AlphaFoldDB" id="A0A8C6G953"/>
<keyword evidence="4" id="KW-1185">Reference proteome</keyword>
<dbReference type="GO" id="GO:0003676">
    <property type="term" value="F:nucleic acid binding"/>
    <property type="evidence" value="ECO:0007669"/>
    <property type="project" value="UniProtKB-UniRule"/>
</dbReference>
<dbReference type="SUPFAM" id="SSF82708">
    <property type="entry name" value="R3H domain"/>
    <property type="match status" value="1"/>
</dbReference>
<protein>
    <submittedName>
        <fullName evidence="3">R3H domain containing 4</fullName>
    </submittedName>
</protein>
<organism evidence="3 4">
    <name type="scientific">Mus spicilegus</name>
    <name type="common">Mound-building mouse</name>
    <dbReference type="NCBI Taxonomy" id="10103"/>
    <lineage>
        <taxon>Eukaryota</taxon>
        <taxon>Metazoa</taxon>
        <taxon>Chordata</taxon>
        <taxon>Craniata</taxon>
        <taxon>Vertebrata</taxon>
        <taxon>Euteleostomi</taxon>
        <taxon>Mammalia</taxon>
        <taxon>Eutheria</taxon>
        <taxon>Euarchontoglires</taxon>
        <taxon>Glires</taxon>
        <taxon>Rodentia</taxon>
        <taxon>Myomorpha</taxon>
        <taxon>Muroidea</taxon>
        <taxon>Muridae</taxon>
        <taxon>Murinae</taxon>
        <taxon>Mus</taxon>
        <taxon>Mus</taxon>
    </lineage>
</organism>
<dbReference type="InterPro" id="IPR039629">
    <property type="entry name" value="R3HDM4"/>
</dbReference>
<reference evidence="3" key="2">
    <citation type="submission" date="2025-09" db="UniProtKB">
        <authorList>
            <consortium name="Ensembl"/>
        </authorList>
    </citation>
    <scope>IDENTIFICATION</scope>
</reference>
<dbReference type="PROSITE" id="PS51061">
    <property type="entry name" value="R3H"/>
    <property type="match status" value="1"/>
</dbReference>
<dbReference type="GeneTree" id="ENSGT00390000015467"/>
<accession>A0A8C6G953</accession>
<dbReference type="Ensembl" id="ENSMSIT00000003169.1">
    <property type="protein sequence ID" value="ENSMSIP00000002483.1"/>
    <property type="gene ID" value="ENSMSIG00000002357.1"/>
</dbReference>
<evidence type="ECO:0000259" key="2">
    <source>
        <dbReference type="PROSITE" id="PS51061"/>
    </source>
</evidence>
<dbReference type="InterPro" id="IPR025952">
    <property type="entry name" value="R3H-assoc_dom"/>
</dbReference>
<name>A0A8C6G953_MUSSI</name>